<sequence>MTTSDVLKKYDSTSLKKYTKKTLEYLKNAVEDISIYKTWVNFEIIDVKMENHFYINTNLSEKMMSIWVKPYEESIEEALKFAFGCSSCQITFLAKKTVEKTKKEDVKTKSVTKKVETENESKEIYNDSLNKEYTFENYVRADFNEEALRVAEHIINDGNQYNPLFIFAKSGLGKTHLIQAIAHKMKKQGRSVIYINPNTFTRHISVLLQENNQQKIKEMKEQFEEADIVMFDDFQSLGVGNKKGTLQVIFSILDQRISVNKVTIFSSDKPLYLLNQAFDERLISRLSAGLQIEIKRPSQDDLFKIVNFLIDKYQMDSKKWDKEAIVYITRNYANNIRNLLGALTRIRFHKNEIDKNLNSRYSLVTVNNILDTMQKNKENVTAETIIDYVAKHYKISKKDILGKSRKRDIVLARHIAMFVIREQLKFSLEKIASLFGNRDHSTVVNAIRKIEKECDEPDHSMKNTISLIKDDIYRIS</sequence>
<dbReference type="GO" id="GO:0005524">
    <property type="term" value="F:ATP binding"/>
    <property type="evidence" value="ECO:0007669"/>
    <property type="project" value="UniProtKB-KW"/>
</dbReference>
<dbReference type="SUPFAM" id="SSF52540">
    <property type="entry name" value="P-loop containing nucleoside triphosphate hydrolases"/>
    <property type="match status" value="1"/>
</dbReference>
<dbReference type="STRING" id="1037410.MCSF7_02898"/>
<dbReference type="InterPro" id="IPR027417">
    <property type="entry name" value="P-loop_NTPase"/>
</dbReference>
<accession>F9UJC1</accession>
<dbReference type="CDD" id="cd00009">
    <property type="entry name" value="AAA"/>
    <property type="match status" value="1"/>
</dbReference>
<dbReference type="RefSeq" id="WP_006608388.1">
    <property type="nucleotide sequence ID" value="NZ_AFXA01000005.1"/>
</dbReference>
<dbReference type="PROSITE" id="PS01008">
    <property type="entry name" value="DNAA"/>
    <property type="match status" value="1"/>
</dbReference>
<dbReference type="Proteomes" id="UP000004978">
    <property type="component" value="Unassembled WGS sequence"/>
</dbReference>
<dbReference type="eggNOG" id="COG0593">
    <property type="taxonomic scope" value="Bacteria"/>
</dbReference>
<dbReference type="Pfam" id="PF08299">
    <property type="entry name" value="Bac_DnaA_C"/>
    <property type="match status" value="1"/>
</dbReference>
<evidence type="ECO:0000256" key="6">
    <source>
        <dbReference type="ARBA" id="ARBA00023125"/>
    </source>
</evidence>
<proteinExistence type="inferred from homology"/>
<dbReference type="SMART" id="SM00760">
    <property type="entry name" value="Bac_DnaA_C"/>
    <property type="match status" value="1"/>
</dbReference>
<dbReference type="InterPro" id="IPR018312">
    <property type="entry name" value="Chromosome_initiator_DnaA_CS"/>
</dbReference>
<dbReference type="SMART" id="SM00382">
    <property type="entry name" value="AAA"/>
    <property type="match status" value="1"/>
</dbReference>
<dbReference type="InterPro" id="IPR010921">
    <property type="entry name" value="Trp_repressor/repl_initiator"/>
</dbReference>
<evidence type="ECO:0000256" key="4">
    <source>
        <dbReference type="ARBA" id="ARBA00022840"/>
    </source>
</evidence>
<organism evidence="11 12">
    <name type="scientific">Mycoplasmopsis columbina SF7</name>
    <dbReference type="NCBI Taxonomy" id="1037410"/>
    <lineage>
        <taxon>Bacteria</taxon>
        <taxon>Bacillati</taxon>
        <taxon>Mycoplasmatota</taxon>
        <taxon>Mycoplasmoidales</taxon>
        <taxon>Metamycoplasmataceae</taxon>
        <taxon>Mycoplasmopsis</taxon>
    </lineage>
</organism>
<dbReference type="PRINTS" id="PR00051">
    <property type="entry name" value="DNAA"/>
</dbReference>
<dbReference type="GO" id="GO:0003688">
    <property type="term" value="F:DNA replication origin binding"/>
    <property type="evidence" value="ECO:0007669"/>
    <property type="project" value="InterPro"/>
</dbReference>
<keyword evidence="4 7" id="KW-0067">ATP-binding</keyword>
<feature type="domain" description="Chromosomal replication initiator DnaA C-terminal" evidence="10">
    <location>
        <begin position="381"/>
        <end position="450"/>
    </location>
</feature>
<evidence type="ECO:0000313" key="12">
    <source>
        <dbReference type="Proteomes" id="UP000004978"/>
    </source>
</evidence>
<evidence type="ECO:0000256" key="1">
    <source>
        <dbReference type="ARBA" id="ARBA00022490"/>
    </source>
</evidence>
<keyword evidence="12" id="KW-1185">Reference proteome</keyword>
<evidence type="ECO:0000313" key="11">
    <source>
        <dbReference type="EMBL" id="EGV00464.1"/>
    </source>
</evidence>
<dbReference type="InterPro" id="IPR013317">
    <property type="entry name" value="DnaA_dom"/>
</dbReference>
<dbReference type="AlphaFoldDB" id="F9UJC1"/>
<evidence type="ECO:0000256" key="8">
    <source>
        <dbReference type="RuleBase" id="RU004227"/>
    </source>
</evidence>
<dbReference type="GO" id="GO:0006275">
    <property type="term" value="P:regulation of DNA replication"/>
    <property type="evidence" value="ECO:0007669"/>
    <property type="project" value="InterPro"/>
</dbReference>
<evidence type="ECO:0000259" key="9">
    <source>
        <dbReference type="SMART" id="SM00382"/>
    </source>
</evidence>
<comment type="caution">
    <text evidence="11">The sequence shown here is derived from an EMBL/GenBank/DDBJ whole genome shotgun (WGS) entry which is preliminary data.</text>
</comment>
<dbReference type="Gene3D" id="3.40.50.300">
    <property type="entry name" value="P-loop containing nucleotide triphosphate hydrolases"/>
    <property type="match status" value="1"/>
</dbReference>
<dbReference type="Gene3D" id="1.10.8.60">
    <property type="match status" value="1"/>
</dbReference>
<dbReference type="InterPro" id="IPR003593">
    <property type="entry name" value="AAA+_ATPase"/>
</dbReference>
<dbReference type="Pfam" id="PF00308">
    <property type="entry name" value="Bac_DnaA"/>
    <property type="match status" value="1"/>
</dbReference>
<dbReference type="GO" id="GO:0005886">
    <property type="term" value="C:plasma membrane"/>
    <property type="evidence" value="ECO:0007669"/>
    <property type="project" value="TreeGrafter"/>
</dbReference>
<comment type="similarity">
    <text evidence="8">Belongs to the DnaA family.</text>
</comment>
<keyword evidence="6 7" id="KW-0238">DNA-binding</keyword>
<dbReference type="InterPro" id="IPR013159">
    <property type="entry name" value="DnaA_C"/>
</dbReference>
<dbReference type="Gene3D" id="1.10.1750.10">
    <property type="match status" value="1"/>
</dbReference>
<dbReference type="GO" id="GO:0008289">
    <property type="term" value="F:lipid binding"/>
    <property type="evidence" value="ECO:0007669"/>
    <property type="project" value="UniProtKB-KW"/>
</dbReference>
<evidence type="ECO:0000256" key="2">
    <source>
        <dbReference type="ARBA" id="ARBA00022705"/>
    </source>
</evidence>
<keyword evidence="2 7" id="KW-0235">DNA replication</keyword>
<evidence type="ECO:0000259" key="10">
    <source>
        <dbReference type="SMART" id="SM00760"/>
    </source>
</evidence>
<evidence type="ECO:0000256" key="3">
    <source>
        <dbReference type="ARBA" id="ARBA00022741"/>
    </source>
</evidence>
<dbReference type="NCBIfam" id="NF001154">
    <property type="entry name" value="PRK00149.3-3"/>
    <property type="match status" value="1"/>
</dbReference>
<protein>
    <recommendedName>
        <fullName evidence="7">Chromosomal replication initiator protein DnaA</fullName>
    </recommendedName>
</protein>
<gene>
    <name evidence="11" type="primary">dnaA</name>
    <name evidence="11" type="ORF">MCSF7_02898</name>
</gene>
<dbReference type="InterPro" id="IPR020591">
    <property type="entry name" value="Chromosome_initiator_DnaA-like"/>
</dbReference>
<feature type="domain" description="AAA+ ATPase" evidence="9">
    <location>
        <begin position="160"/>
        <end position="298"/>
    </location>
</feature>
<dbReference type="SUPFAM" id="SSF48295">
    <property type="entry name" value="TrpR-like"/>
    <property type="match status" value="1"/>
</dbReference>
<keyword evidence="1" id="KW-0963">Cytoplasm</keyword>
<dbReference type="EMBL" id="AFXA01000005">
    <property type="protein sequence ID" value="EGV00464.1"/>
    <property type="molecule type" value="Genomic_DNA"/>
</dbReference>
<dbReference type="PANTHER" id="PTHR30050">
    <property type="entry name" value="CHROMOSOMAL REPLICATION INITIATOR PROTEIN DNAA"/>
    <property type="match status" value="1"/>
</dbReference>
<name>F9UJC1_9BACT</name>
<dbReference type="GO" id="GO:0006270">
    <property type="term" value="P:DNA replication initiation"/>
    <property type="evidence" value="ECO:0007669"/>
    <property type="project" value="InterPro"/>
</dbReference>
<keyword evidence="5" id="KW-0446">Lipid-binding</keyword>
<keyword evidence="3 7" id="KW-0547">Nucleotide-binding</keyword>
<dbReference type="PANTHER" id="PTHR30050:SF2">
    <property type="entry name" value="CHROMOSOMAL REPLICATION INITIATOR PROTEIN DNAA"/>
    <property type="match status" value="1"/>
</dbReference>
<reference evidence="11 12" key="1">
    <citation type="journal article" date="2013" name="Genome Announc.">
        <title>Genome Sequence of Mycoplasma columbinum Strain SF7.</title>
        <authorList>
            <person name="Guo Z."/>
            <person name="Xu X."/>
            <person name="Zheng Q."/>
            <person name="Li T."/>
            <person name="Kuang S."/>
            <person name="Zhang Z."/>
            <person name="Chen Y."/>
            <person name="Lu X."/>
            <person name="Zhou R."/>
            <person name="Bi D."/>
            <person name="Jin H."/>
        </authorList>
    </citation>
    <scope>NUCLEOTIDE SEQUENCE [LARGE SCALE GENOMIC DNA]</scope>
    <source>
        <strain evidence="11 12">SF7</strain>
    </source>
</reference>
<comment type="function">
    <text evidence="7">Plays an essential role in the initiation and regulation of chromosomal replication. ATP-DnaA binds to the origin of replication (oriC) to initiate formation of the DNA replication initiation complex once per cell cycle. Binds the DnaA box (a 9 base pair repeat at the origin) and separates the double-stranded (ds)DNA. Forms a right-handed helical filament on oriC DNA; dsDNA binds to the exterior of the filament while single-stranded (ss)DNA is stabiized in the filament's interior. The ATP-DnaA-oriC complex binds and stabilizes one strand of the AT-rich DNA unwinding element (DUE), permitting loading of DNA polymerase. After initiation quickly degrades to an ADP-DnaA complex that is not apt for DNA replication. Binds acidic phospholipids.</text>
</comment>
<evidence type="ECO:0000256" key="5">
    <source>
        <dbReference type="ARBA" id="ARBA00023121"/>
    </source>
</evidence>
<dbReference type="CDD" id="cd06571">
    <property type="entry name" value="Bac_DnaA_C"/>
    <property type="match status" value="1"/>
</dbReference>
<evidence type="ECO:0000256" key="7">
    <source>
        <dbReference type="RuleBase" id="RU000577"/>
    </source>
</evidence>